<feature type="compositionally biased region" description="Basic and acidic residues" evidence="1">
    <location>
        <begin position="1"/>
        <end position="19"/>
    </location>
</feature>
<dbReference type="Gramene" id="HORVU.MOREX.r3.7HG0745540.1">
    <property type="protein sequence ID" value="HORVU.MOREX.r3.7HG0745540.1.CDS1"/>
    <property type="gene ID" value="HORVU.MOREX.r3.7HG0745540"/>
</dbReference>
<sequence length="368" mass="42598">MCNREGFKSKDSKETGDPLKKRRKQTNTRCGCDAHIFVRLCGDNTYKIDSCVEHHVHGLVSRDKRHLIRSNRRVSERAKNTLYTCHKASIGTSQAYRLLQVSGGGIPNVGCSKRDLQNYYHALRYKIRDAYAHMFVAQLARKQEVNSAFFYDFEVNDEGKLVRVFWTDATSRKNYSHFGDVISFDSTYTTNRYNMIFAPFTGVNHHLQSVFFAAAFLSNEKDESYIWLFETFLRAMGGVAPTLIITDEATSIKNGIGKVFPTTIHRLCMWHIMEKVPEKVGPVVREDSQFWTRLNSCVWGSETSTEFELQWNSIIIDFGLEENEWLTKRFSIRDTWIPAYFMDISLASILRTTSRSESANSFFNRFIH</sequence>
<dbReference type="InterPro" id="IPR004330">
    <property type="entry name" value="FAR1_DNA_bnd_dom"/>
</dbReference>
<reference evidence="4" key="2">
    <citation type="submission" date="2020-10" db="EMBL/GenBank/DDBJ databases">
        <authorList>
            <person name="Scholz U."/>
            <person name="Mascher M."/>
            <person name="Fiebig A."/>
        </authorList>
    </citation>
    <scope>NUCLEOTIDE SEQUENCE [LARGE SCALE GENOMIC DNA]</scope>
    <source>
        <strain evidence="4">cv. Morex</strain>
    </source>
</reference>
<reference evidence="4" key="3">
    <citation type="submission" date="2022-01" db="UniProtKB">
        <authorList>
            <consortium name="EnsemblPlants"/>
        </authorList>
    </citation>
    <scope>IDENTIFICATION</scope>
    <source>
        <strain evidence="4">subsp. vulgare</strain>
    </source>
</reference>
<dbReference type="Pfam" id="PF10551">
    <property type="entry name" value="MULE"/>
    <property type="match status" value="1"/>
</dbReference>
<evidence type="ECO:0000259" key="2">
    <source>
        <dbReference type="Pfam" id="PF03101"/>
    </source>
</evidence>
<dbReference type="Proteomes" id="UP000011116">
    <property type="component" value="Chromosome 7H"/>
</dbReference>
<evidence type="ECO:0000313" key="4">
    <source>
        <dbReference type="EnsemblPlants" id="HORVU.MOREX.r3.7HG0745540.1.CDS1"/>
    </source>
</evidence>
<dbReference type="EnsemblPlants" id="HORVU.MOREX.r3.7HG0745540.1">
    <property type="protein sequence ID" value="HORVU.MOREX.r3.7HG0745540.1.CDS1"/>
    <property type="gene ID" value="HORVU.MOREX.r3.7HG0745540"/>
</dbReference>
<dbReference type="PANTHER" id="PTHR47718:SF18">
    <property type="entry name" value="PROTEIN FAR1-RELATED SEQUENCE 5-LIKE"/>
    <property type="match status" value="1"/>
</dbReference>
<evidence type="ECO:0000313" key="5">
    <source>
        <dbReference type="Proteomes" id="UP000011116"/>
    </source>
</evidence>
<proteinExistence type="predicted"/>
<reference evidence="5" key="1">
    <citation type="journal article" date="2012" name="Nature">
        <title>A physical, genetic and functional sequence assembly of the barley genome.</title>
        <authorList>
            <consortium name="The International Barley Genome Sequencing Consortium"/>
            <person name="Mayer K.F."/>
            <person name="Waugh R."/>
            <person name="Brown J.W."/>
            <person name="Schulman A."/>
            <person name="Langridge P."/>
            <person name="Platzer M."/>
            <person name="Fincher G.B."/>
            <person name="Muehlbauer G.J."/>
            <person name="Sato K."/>
            <person name="Close T.J."/>
            <person name="Wise R.P."/>
            <person name="Stein N."/>
        </authorList>
    </citation>
    <scope>NUCLEOTIDE SEQUENCE [LARGE SCALE GENOMIC DNA]</scope>
    <source>
        <strain evidence="5">cv. Morex</strain>
    </source>
</reference>
<dbReference type="Pfam" id="PF03101">
    <property type="entry name" value="FAR1"/>
    <property type="match status" value="1"/>
</dbReference>
<feature type="domain" description="MULE transposase" evidence="3">
    <location>
        <begin position="181"/>
        <end position="275"/>
    </location>
</feature>
<feature type="region of interest" description="Disordered" evidence="1">
    <location>
        <begin position="1"/>
        <end position="22"/>
    </location>
</feature>
<organism evidence="4 5">
    <name type="scientific">Hordeum vulgare subsp. vulgare</name>
    <name type="common">Domesticated barley</name>
    <dbReference type="NCBI Taxonomy" id="112509"/>
    <lineage>
        <taxon>Eukaryota</taxon>
        <taxon>Viridiplantae</taxon>
        <taxon>Streptophyta</taxon>
        <taxon>Embryophyta</taxon>
        <taxon>Tracheophyta</taxon>
        <taxon>Spermatophyta</taxon>
        <taxon>Magnoliopsida</taxon>
        <taxon>Liliopsida</taxon>
        <taxon>Poales</taxon>
        <taxon>Poaceae</taxon>
        <taxon>BOP clade</taxon>
        <taxon>Pooideae</taxon>
        <taxon>Triticodae</taxon>
        <taxon>Triticeae</taxon>
        <taxon>Hordeinae</taxon>
        <taxon>Hordeum</taxon>
    </lineage>
</organism>
<dbReference type="AlphaFoldDB" id="A0A8I6YJR1"/>
<protein>
    <recommendedName>
        <fullName evidence="6">Protein FAR1-RELATED SEQUENCE</fullName>
    </recommendedName>
</protein>
<keyword evidence="5" id="KW-1185">Reference proteome</keyword>
<evidence type="ECO:0000259" key="3">
    <source>
        <dbReference type="Pfam" id="PF10551"/>
    </source>
</evidence>
<feature type="domain" description="FAR1" evidence="2">
    <location>
        <begin position="1"/>
        <end position="60"/>
    </location>
</feature>
<evidence type="ECO:0000256" key="1">
    <source>
        <dbReference type="SAM" id="MobiDB-lite"/>
    </source>
</evidence>
<evidence type="ECO:0008006" key="6">
    <source>
        <dbReference type="Google" id="ProtNLM"/>
    </source>
</evidence>
<dbReference type="InterPro" id="IPR018289">
    <property type="entry name" value="MULE_transposase_dom"/>
</dbReference>
<name>A0A8I6YJR1_HORVV</name>
<accession>A0A8I6YJR1</accession>
<dbReference type="PANTHER" id="PTHR47718">
    <property type="entry name" value="OS01G0519700 PROTEIN"/>
    <property type="match status" value="1"/>
</dbReference>